<dbReference type="InterPro" id="IPR025859">
    <property type="entry name" value="AurF/CmlI"/>
</dbReference>
<dbReference type="GO" id="GO:0016491">
    <property type="term" value="F:oxidoreductase activity"/>
    <property type="evidence" value="ECO:0007669"/>
    <property type="project" value="InterPro"/>
</dbReference>
<keyword evidence="2" id="KW-1185">Reference proteome</keyword>
<dbReference type="Gene3D" id="1.10.620.20">
    <property type="entry name" value="Ribonucleotide Reductase, subunit A"/>
    <property type="match status" value="1"/>
</dbReference>
<dbReference type="InterPro" id="IPR009078">
    <property type="entry name" value="Ferritin-like_SF"/>
</dbReference>
<dbReference type="STRING" id="200378.SAMN05216553_1129"/>
<gene>
    <name evidence="1" type="ORF">SAMN05216553_1129</name>
</gene>
<evidence type="ECO:0000313" key="2">
    <source>
        <dbReference type="Proteomes" id="UP000199623"/>
    </source>
</evidence>
<proteinExistence type="predicted"/>
<dbReference type="EMBL" id="FNCC01000012">
    <property type="protein sequence ID" value="SDG83520.1"/>
    <property type="molecule type" value="Genomic_DNA"/>
</dbReference>
<dbReference type="RefSeq" id="WP_090053921.1">
    <property type="nucleotide sequence ID" value="NZ_FNCC01000012.1"/>
</dbReference>
<reference evidence="2" key="1">
    <citation type="submission" date="2016-10" db="EMBL/GenBank/DDBJ databases">
        <authorList>
            <person name="Varghese N."/>
            <person name="Submissions S."/>
        </authorList>
    </citation>
    <scope>NUCLEOTIDE SEQUENCE [LARGE SCALE GENOMIC DNA]</scope>
    <source>
        <strain evidence="2">CGMCC 4.3506</strain>
    </source>
</reference>
<dbReference type="AlphaFoldDB" id="A0A1G7XIU7"/>
<dbReference type="OrthoDB" id="505347at2"/>
<name>A0A1G7XIU7_9PSEU</name>
<accession>A0A1G7XIU7</accession>
<evidence type="ECO:0000313" key="1">
    <source>
        <dbReference type="EMBL" id="SDG83520.1"/>
    </source>
</evidence>
<dbReference type="InterPro" id="IPR012348">
    <property type="entry name" value="RNR-like"/>
</dbReference>
<protein>
    <submittedName>
        <fullName evidence="1">p-aminobenzoate N-oxygenase AurF</fullName>
    </submittedName>
</protein>
<dbReference type="SUPFAM" id="SSF47240">
    <property type="entry name" value="Ferritin-like"/>
    <property type="match status" value="1"/>
</dbReference>
<sequence length="344" mass="39144">MYESMAQQQLLRGDPHSRPPVTTYASRYERWEDLASVRRKPRRNFVAEDETSDLFFPPELYPVVLHPLVAAKGEVVVKALLLCRLYDYLDFTTELENLAVIPVATKISRGRSGLLLPPQMKADAYKIVTDEAWHAQFSHDFAREIEASTNVPHHLPEDAPAPSFVLRLDELRDELPQDVRGVEALLFAIVSETLISGILSDIPRDTRLPFSVRELVRDHAADEGRHHQYFRTVLKHLWPALTPHERRAVGPHVPAAVYAFLEPDYEQTFRHLRGIGLTEDECAQVIAESWPADEVRRTIAEAARPVVRYFAEAGALDDSRTRDSFERTGLWGRDFDGRTEGMAS</sequence>
<dbReference type="Proteomes" id="UP000199623">
    <property type="component" value="Unassembled WGS sequence"/>
</dbReference>
<dbReference type="Pfam" id="PF11583">
    <property type="entry name" value="AurF"/>
    <property type="match status" value="1"/>
</dbReference>
<organism evidence="1 2">
    <name type="scientific">Lentzea fradiae</name>
    <dbReference type="NCBI Taxonomy" id="200378"/>
    <lineage>
        <taxon>Bacteria</taxon>
        <taxon>Bacillati</taxon>
        <taxon>Actinomycetota</taxon>
        <taxon>Actinomycetes</taxon>
        <taxon>Pseudonocardiales</taxon>
        <taxon>Pseudonocardiaceae</taxon>
        <taxon>Lentzea</taxon>
    </lineage>
</organism>